<gene>
    <name evidence="1" type="ORF">NQ318_022125</name>
</gene>
<accession>A0AAV8Z7Q1</accession>
<organism evidence="1 2">
    <name type="scientific">Aromia moschata</name>
    <dbReference type="NCBI Taxonomy" id="1265417"/>
    <lineage>
        <taxon>Eukaryota</taxon>
        <taxon>Metazoa</taxon>
        <taxon>Ecdysozoa</taxon>
        <taxon>Arthropoda</taxon>
        <taxon>Hexapoda</taxon>
        <taxon>Insecta</taxon>
        <taxon>Pterygota</taxon>
        <taxon>Neoptera</taxon>
        <taxon>Endopterygota</taxon>
        <taxon>Coleoptera</taxon>
        <taxon>Polyphaga</taxon>
        <taxon>Cucujiformia</taxon>
        <taxon>Chrysomeloidea</taxon>
        <taxon>Cerambycidae</taxon>
        <taxon>Cerambycinae</taxon>
        <taxon>Callichromatini</taxon>
        <taxon>Aromia</taxon>
    </lineage>
</organism>
<reference evidence="1" key="1">
    <citation type="journal article" date="2023" name="Insect Mol. Biol.">
        <title>Genome sequencing provides insights into the evolution of gene families encoding plant cell wall-degrading enzymes in longhorned beetles.</title>
        <authorList>
            <person name="Shin N.R."/>
            <person name="Okamura Y."/>
            <person name="Kirsch R."/>
            <person name="Pauchet Y."/>
        </authorList>
    </citation>
    <scope>NUCLEOTIDE SEQUENCE</scope>
    <source>
        <strain evidence="1">AMC_N1</strain>
    </source>
</reference>
<dbReference type="EMBL" id="JAPWTK010000013">
    <property type="protein sequence ID" value="KAJ8959433.1"/>
    <property type="molecule type" value="Genomic_DNA"/>
</dbReference>
<dbReference type="Proteomes" id="UP001162162">
    <property type="component" value="Unassembled WGS sequence"/>
</dbReference>
<evidence type="ECO:0000313" key="1">
    <source>
        <dbReference type="EMBL" id="KAJ8959433.1"/>
    </source>
</evidence>
<proteinExistence type="predicted"/>
<comment type="caution">
    <text evidence="1">The sequence shown here is derived from an EMBL/GenBank/DDBJ whole genome shotgun (WGS) entry which is preliminary data.</text>
</comment>
<evidence type="ECO:0000313" key="2">
    <source>
        <dbReference type="Proteomes" id="UP001162162"/>
    </source>
</evidence>
<sequence length="63" mass="7213">MCISLEKDTFRSFERHFLNSTESGNHQIIEQKFGEPGHGHVQEVQHTSASKVDVAQRLKNYNA</sequence>
<name>A0AAV8Z7Q1_9CUCU</name>
<keyword evidence="2" id="KW-1185">Reference proteome</keyword>
<protein>
    <submittedName>
        <fullName evidence="1">Uncharacterized protein</fullName>
    </submittedName>
</protein>
<dbReference type="AlphaFoldDB" id="A0AAV8Z7Q1"/>